<organism evidence="2 3">
    <name type="scientific">Lasius niger</name>
    <name type="common">Black garden ant</name>
    <dbReference type="NCBI Taxonomy" id="67767"/>
    <lineage>
        <taxon>Eukaryota</taxon>
        <taxon>Metazoa</taxon>
        <taxon>Ecdysozoa</taxon>
        <taxon>Arthropoda</taxon>
        <taxon>Hexapoda</taxon>
        <taxon>Insecta</taxon>
        <taxon>Pterygota</taxon>
        <taxon>Neoptera</taxon>
        <taxon>Endopterygota</taxon>
        <taxon>Hymenoptera</taxon>
        <taxon>Apocrita</taxon>
        <taxon>Aculeata</taxon>
        <taxon>Formicoidea</taxon>
        <taxon>Formicidae</taxon>
        <taxon>Formicinae</taxon>
        <taxon>Lasius</taxon>
        <taxon>Lasius</taxon>
    </lineage>
</organism>
<reference evidence="2 3" key="1">
    <citation type="submission" date="2015-04" db="EMBL/GenBank/DDBJ databases">
        <title>Lasius niger genome sequencing.</title>
        <authorList>
            <person name="Konorov E.A."/>
            <person name="Nikitin M.A."/>
            <person name="Kirill M.V."/>
            <person name="Chang P."/>
        </authorList>
    </citation>
    <scope>NUCLEOTIDE SEQUENCE [LARGE SCALE GENOMIC DNA]</scope>
    <source>
        <tissue evidence="2">Whole</tissue>
    </source>
</reference>
<comment type="caution">
    <text evidence="2">The sequence shown here is derived from an EMBL/GenBank/DDBJ whole genome shotgun (WGS) entry which is preliminary data.</text>
</comment>
<feature type="signal peptide" evidence="1">
    <location>
        <begin position="1"/>
        <end position="22"/>
    </location>
</feature>
<sequence length="256" mass="27945">MLGLLWLLLLALPPRLLVCVEASLKVRLSVDVRRGLFTGERFSGDMRGGTCHSIGGVSERSLTSGVIGRSVVCGAGCVSPLAKSSLRSVASWRLAPEMRWLMPVSGRLIPVEQRLALVSGRLAPMELQLALLSGRLAPVERRLAPESGRLAPVERRLAPEERRLAPVSWWLAPVSERLALVERRLAPVSASSAAIWLVPDGGGDWASLFRRFAVSRWSGVGRVLRLATMTPSSGVVSWRLLTTRRGVMLLYLLEID</sequence>
<dbReference type="PaxDb" id="67767-A0A0J7KRU5"/>
<evidence type="ECO:0000313" key="3">
    <source>
        <dbReference type="Proteomes" id="UP000036403"/>
    </source>
</evidence>
<keyword evidence="1" id="KW-0732">Signal</keyword>
<protein>
    <submittedName>
        <fullName evidence="2">Ribosome binding protein 1-like protein</fullName>
    </submittedName>
</protein>
<name>A0A0J7KRU5_LASNI</name>
<accession>A0A0J7KRU5</accession>
<proteinExistence type="predicted"/>
<evidence type="ECO:0000256" key="1">
    <source>
        <dbReference type="SAM" id="SignalP"/>
    </source>
</evidence>
<dbReference type="AlphaFoldDB" id="A0A0J7KRU5"/>
<feature type="chain" id="PRO_5005290168" evidence="1">
    <location>
        <begin position="23"/>
        <end position="256"/>
    </location>
</feature>
<dbReference type="EMBL" id="LBMM01003886">
    <property type="protein sequence ID" value="KMQ93026.1"/>
    <property type="molecule type" value="Genomic_DNA"/>
</dbReference>
<dbReference type="Proteomes" id="UP000036403">
    <property type="component" value="Unassembled WGS sequence"/>
</dbReference>
<keyword evidence="3" id="KW-1185">Reference proteome</keyword>
<gene>
    <name evidence="2" type="ORF">RF55_6913</name>
</gene>
<evidence type="ECO:0000313" key="2">
    <source>
        <dbReference type="EMBL" id="KMQ93026.1"/>
    </source>
</evidence>